<reference evidence="1 2" key="1">
    <citation type="submission" date="2020-08" db="EMBL/GenBank/DDBJ databases">
        <title>Genomic Encyclopedia of Type Strains, Phase IV (KMG-IV): sequencing the most valuable type-strain genomes for metagenomic binning, comparative biology and taxonomic classification.</title>
        <authorList>
            <person name="Goeker M."/>
        </authorList>
    </citation>
    <scope>NUCLEOTIDE SEQUENCE [LARGE SCALE GENOMIC DNA]</scope>
    <source>
        <strain evidence="1 2">DSM 28570</strain>
    </source>
</reference>
<dbReference type="EMBL" id="JACHEO010000035">
    <property type="protein sequence ID" value="MBB5349686.1"/>
    <property type="molecule type" value="Genomic_DNA"/>
</dbReference>
<comment type="caution">
    <text evidence="1">The sequence shown here is derived from an EMBL/GenBank/DDBJ whole genome shotgun (WGS) entry which is preliminary data.</text>
</comment>
<name>A0A840UXZ4_9BACT</name>
<proteinExistence type="predicted"/>
<gene>
    <name evidence="1" type="ORF">HNQ81_003443</name>
</gene>
<evidence type="ECO:0000313" key="2">
    <source>
        <dbReference type="Proteomes" id="UP000539642"/>
    </source>
</evidence>
<keyword evidence="2" id="KW-1185">Reference proteome</keyword>
<dbReference type="Proteomes" id="UP000539642">
    <property type="component" value="Unassembled WGS sequence"/>
</dbReference>
<evidence type="ECO:0000313" key="1">
    <source>
        <dbReference type="EMBL" id="MBB5349686.1"/>
    </source>
</evidence>
<sequence>MEKNILVEIIKRRLALEGEELTAVLENPKYQRLFENAAKGARYRLVAEVVASKGCHSGHVVGQRIVFDSAGNLLTREAPDRVCAFLMPNLAVLINAFFENLMNGRDPNAVMFNRTGCFDVGPMCGGWGHVQVEMRAELRE</sequence>
<accession>A0A840UXZ4</accession>
<organism evidence="1 2">
    <name type="scientific">Desulfoprunum benzoelyticum</name>
    <dbReference type="NCBI Taxonomy" id="1506996"/>
    <lineage>
        <taxon>Bacteria</taxon>
        <taxon>Pseudomonadati</taxon>
        <taxon>Thermodesulfobacteriota</taxon>
        <taxon>Desulfobulbia</taxon>
        <taxon>Desulfobulbales</taxon>
        <taxon>Desulfobulbaceae</taxon>
        <taxon>Desulfoprunum</taxon>
    </lineage>
</organism>
<dbReference type="AlphaFoldDB" id="A0A840UXZ4"/>
<dbReference type="RefSeq" id="WP_183352520.1">
    <property type="nucleotide sequence ID" value="NZ_JACHEO010000035.1"/>
</dbReference>
<protein>
    <submittedName>
        <fullName evidence="1">Uncharacterized protein</fullName>
    </submittedName>
</protein>